<protein>
    <submittedName>
        <fullName evidence="3">SDR family NAD(P)-dependent oxidoreductase</fullName>
        <ecNumber evidence="3">1.1.1.-</ecNumber>
    </submittedName>
</protein>
<evidence type="ECO:0000256" key="2">
    <source>
        <dbReference type="SAM" id="MobiDB-lite"/>
    </source>
</evidence>
<dbReference type="PANTHER" id="PTHR42760">
    <property type="entry name" value="SHORT-CHAIN DEHYDROGENASES/REDUCTASES FAMILY MEMBER"/>
    <property type="match status" value="1"/>
</dbReference>
<reference evidence="3 4" key="1">
    <citation type="submission" date="2024-10" db="EMBL/GenBank/DDBJ databases">
        <title>The Natural Products Discovery Center: Release of the First 8490 Sequenced Strains for Exploring Actinobacteria Biosynthetic Diversity.</title>
        <authorList>
            <person name="Kalkreuter E."/>
            <person name="Kautsar S.A."/>
            <person name="Yang D."/>
            <person name="Bader C.D."/>
            <person name="Teijaro C.N."/>
            <person name="Fluegel L."/>
            <person name="Davis C.M."/>
            <person name="Simpson J.R."/>
            <person name="Lauterbach L."/>
            <person name="Steele A.D."/>
            <person name="Gui C."/>
            <person name="Meng S."/>
            <person name="Li G."/>
            <person name="Viehrig K."/>
            <person name="Ye F."/>
            <person name="Su P."/>
            <person name="Kiefer A.F."/>
            <person name="Nichols A."/>
            <person name="Cepeda A.J."/>
            <person name="Yan W."/>
            <person name="Fan B."/>
            <person name="Jiang Y."/>
            <person name="Adhikari A."/>
            <person name="Zheng C.-J."/>
            <person name="Schuster L."/>
            <person name="Cowan T.M."/>
            <person name="Smanski M.J."/>
            <person name="Chevrette M.G."/>
            <person name="De Carvalho L.P.S."/>
            <person name="Shen B."/>
        </authorList>
    </citation>
    <scope>NUCLEOTIDE SEQUENCE [LARGE SCALE GENOMIC DNA]</scope>
    <source>
        <strain evidence="3 4">NPDC000087</strain>
    </source>
</reference>
<dbReference type="InterPro" id="IPR020904">
    <property type="entry name" value="Sc_DH/Rdtase_CS"/>
</dbReference>
<dbReference type="EMBL" id="JBIAZU010000003">
    <property type="protein sequence ID" value="MFF5291268.1"/>
    <property type="molecule type" value="Genomic_DNA"/>
</dbReference>
<dbReference type="Pfam" id="PF00106">
    <property type="entry name" value="adh_short"/>
    <property type="match status" value="1"/>
</dbReference>
<dbReference type="InterPro" id="IPR036291">
    <property type="entry name" value="NAD(P)-bd_dom_sf"/>
</dbReference>
<dbReference type="GO" id="GO:0016491">
    <property type="term" value="F:oxidoreductase activity"/>
    <property type="evidence" value="ECO:0007669"/>
    <property type="project" value="UniProtKB-KW"/>
</dbReference>
<proteinExistence type="inferred from homology"/>
<organism evidence="3 4">
    <name type="scientific">Paractinoplanes globisporus</name>
    <dbReference type="NCBI Taxonomy" id="113565"/>
    <lineage>
        <taxon>Bacteria</taxon>
        <taxon>Bacillati</taxon>
        <taxon>Actinomycetota</taxon>
        <taxon>Actinomycetes</taxon>
        <taxon>Micromonosporales</taxon>
        <taxon>Micromonosporaceae</taxon>
        <taxon>Paractinoplanes</taxon>
    </lineage>
</organism>
<dbReference type="PRINTS" id="PR00081">
    <property type="entry name" value="GDHRDH"/>
</dbReference>
<evidence type="ECO:0000313" key="3">
    <source>
        <dbReference type="EMBL" id="MFF5291268.1"/>
    </source>
</evidence>
<dbReference type="Gene3D" id="3.40.50.720">
    <property type="entry name" value="NAD(P)-binding Rossmann-like Domain"/>
    <property type="match status" value="2"/>
</dbReference>
<dbReference type="Proteomes" id="UP001602245">
    <property type="component" value="Unassembled WGS sequence"/>
</dbReference>
<dbReference type="InterPro" id="IPR002347">
    <property type="entry name" value="SDR_fam"/>
</dbReference>
<gene>
    <name evidence="3" type="ORF">ACFY35_17645</name>
</gene>
<comment type="caution">
    <text evidence="3">The sequence shown here is derived from an EMBL/GenBank/DDBJ whole genome shotgun (WGS) entry which is preliminary data.</text>
</comment>
<name>A0ABW6WD78_9ACTN</name>
<dbReference type="PROSITE" id="PS00061">
    <property type="entry name" value="ADH_SHORT"/>
    <property type="match status" value="1"/>
</dbReference>
<feature type="compositionally biased region" description="Gly residues" evidence="2">
    <location>
        <begin position="132"/>
        <end position="144"/>
    </location>
</feature>
<comment type="similarity">
    <text evidence="1">Belongs to the short-chain dehydrogenases/reductases (SDR) family.</text>
</comment>
<dbReference type="RefSeq" id="WP_245577349.1">
    <property type="nucleotide sequence ID" value="NZ_JBIAZU010000003.1"/>
</dbReference>
<dbReference type="PANTHER" id="PTHR42760:SF106">
    <property type="entry name" value="PROTEIN FIXR"/>
    <property type="match status" value="1"/>
</dbReference>
<feature type="region of interest" description="Disordered" evidence="2">
    <location>
        <begin position="126"/>
        <end position="197"/>
    </location>
</feature>
<keyword evidence="3" id="KW-0560">Oxidoreductase</keyword>
<dbReference type="CDD" id="cd05233">
    <property type="entry name" value="SDR_c"/>
    <property type="match status" value="1"/>
</dbReference>
<sequence>MTVSYVVTGGGRGVGRAIVERLAGEDDVVVIVERDAAALSWIEDHPAAGRLIPVIGDAADEAVAGRAADAAAALGPLRGWVNNAAIFRDAWLHEMPARDVLGLIARNLDPVVVGCAAAIRHFLGRNDDGGDGRGGGGNDGGYGEDGGDKSGNDGGRGEDGGDKSGNDGYGRGEDGGDKSGNDGRGEDGGDKSGSSGAIVNVSSHQAQRAVRGAFAYATAKAAIEGVTRALAVDYGASGIRVNAVALGSIATERSDAHIASLAADERDRFEREIRLLQPLGRMGRAAEVADVVAFLLSGQSAFVNGAIIPIDGGRSAVGRDPEEA</sequence>
<dbReference type="Pfam" id="PF13561">
    <property type="entry name" value="adh_short_C2"/>
    <property type="match status" value="1"/>
</dbReference>
<accession>A0ABW6WD78</accession>
<dbReference type="EC" id="1.1.1.-" evidence="3"/>
<feature type="compositionally biased region" description="Basic and acidic residues" evidence="2">
    <location>
        <begin position="146"/>
        <end position="190"/>
    </location>
</feature>
<evidence type="ECO:0000256" key="1">
    <source>
        <dbReference type="ARBA" id="ARBA00006484"/>
    </source>
</evidence>
<dbReference type="SUPFAM" id="SSF51735">
    <property type="entry name" value="NAD(P)-binding Rossmann-fold domains"/>
    <property type="match status" value="2"/>
</dbReference>
<evidence type="ECO:0000313" key="4">
    <source>
        <dbReference type="Proteomes" id="UP001602245"/>
    </source>
</evidence>
<keyword evidence="4" id="KW-1185">Reference proteome</keyword>